<dbReference type="PATRIC" id="fig|742737.3.peg.4665"/>
<dbReference type="OrthoDB" id="9804559at2"/>
<dbReference type="AlphaFoldDB" id="G5IME9"/>
<dbReference type="PANTHER" id="PTHR30435:SF1">
    <property type="entry name" value="FLAGELLAR HOOK PROTEIN FLGE"/>
    <property type="match status" value="1"/>
</dbReference>
<dbReference type="GO" id="GO:0009425">
    <property type="term" value="C:bacterial-type flagellum basal body"/>
    <property type="evidence" value="ECO:0007669"/>
    <property type="project" value="UniProtKB-SubCell"/>
</dbReference>
<dbReference type="SUPFAM" id="SSF117143">
    <property type="entry name" value="Flagellar hook protein flgE"/>
    <property type="match status" value="2"/>
</dbReference>
<dbReference type="PANTHER" id="PTHR30435">
    <property type="entry name" value="FLAGELLAR PROTEIN"/>
    <property type="match status" value="1"/>
</dbReference>
<sequence length="562" mass="59532">MLRSLYSAVSGMQAHQTKLDVIGNNIANVNTYGFKSSKARFQDVFYQTLTNSTGGNSLKGGTNASQVGYGTTVAGIDLNMGRSSLQSTGNSKDIAIAGEGFFQVMDGDGNIFYTRAGKLQIDPNTGSLTDTNGYTVLGVSGDPLGKSASAEQIRLNVTNKQTTSAKATQILNGITYTLTSENATTFGNVAITFQRDDGLPDGADVYVQPSDLTETTITVRINPNSIFNNLSELNDKMNTAITRANGGIAHPAGKFTLEAVPADQIFNTALKGSELVSNDFKVQQGEMKFNDPDDMAGGIFGGFKPSGMSTEPRFSANGNVSYEISHTAAAGDQPAFWTMKATVVDTITGKTRTYEGTINENSTSANKIWLKETTVPIPDGEEAGQYIEMSHPGYTAITSYYDADPTRTKVMANAGTITNAYASRNLGLGTPFKLENGSEGGPLDLSKLSISILSNGVIMAKHPDEGDIEIGRIDLAMFENPGGLEEVGSSYFKTGANSGAAKLVKAGEGGSGALQTSALEMSNVDISDEFADMIVTQRGFQANSRIITVSDSILEELVNLKR</sequence>
<keyword evidence="3 4" id="KW-0975">Bacterial flagellum</keyword>
<comment type="similarity">
    <text evidence="2 4">Belongs to the flagella basal body rod proteins family.</text>
</comment>
<accession>G5IME9</accession>
<evidence type="ECO:0000313" key="9">
    <source>
        <dbReference type="Proteomes" id="UP000005384"/>
    </source>
</evidence>
<evidence type="ECO:0000256" key="2">
    <source>
        <dbReference type="ARBA" id="ARBA00009677"/>
    </source>
</evidence>
<dbReference type="InterPro" id="IPR020013">
    <property type="entry name" value="Flagellar_FlgE/F/G"/>
</dbReference>
<proteinExistence type="inferred from homology"/>
<evidence type="ECO:0000256" key="3">
    <source>
        <dbReference type="ARBA" id="ARBA00023143"/>
    </source>
</evidence>
<dbReference type="GO" id="GO:0009424">
    <property type="term" value="C:bacterial-type flagellum hook"/>
    <property type="evidence" value="ECO:0007669"/>
    <property type="project" value="TreeGrafter"/>
</dbReference>
<dbReference type="Pfam" id="PF00460">
    <property type="entry name" value="Flg_bb_rod"/>
    <property type="match status" value="1"/>
</dbReference>
<feature type="domain" description="Flagellar hook protein FlgE/F/G-like D1" evidence="7">
    <location>
        <begin position="95"/>
        <end position="152"/>
    </location>
</feature>
<dbReference type="InterPro" id="IPR001444">
    <property type="entry name" value="Flag_bb_rod_N"/>
</dbReference>
<dbReference type="Pfam" id="PF22692">
    <property type="entry name" value="LlgE_F_G_D1"/>
    <property type="match status" value="1"/>
</dbReference>
<organism evidence="8 9">
    <name type="scientific">Hungatella hathewayi WAL-18680</name>
    <dbReference type="NCBI Taxonomy" id="742737"/>
    <lineage>
        <taxon>Bacteria</taxon>
        <taxon>Bacillati</taxon>
        <taxon>Bacillota</taxon>
        <taxon>Clostridia</taxon>
        <taxon>Lachnospirales</taxon>
        <taxon>Lachnospiraceae</taxon>
        <taxon>Hungatella</taxon>
    </lineage>
</organism>
<dbReference type="GO" id="GO:0071978">
    <property type="term" value="P:bacterial-type flagellum-dependent swarming motility"/>
    <property type="evidence" value="ECO:0007669"/>
    <property type="project" value="TreeGrafter"/>
</dbReference>
<dbReference type="InterPro" id="IPR053967">
    <property type="entry name" value="LlgE_F_G-like_D1"/>
</dbReference>
<keyword evidence="9" id="KW-1185">Reference proteome</keyword>
<evidence type="ECO:0000256" key="1">
    <source>
        <dbReference type="ARBA" id="ARBA00004117"/>
    </source>
</evidence>
<feature type="domain" description="Flagellar basal-body/hook protein C-terminal" evidence="6">
    <location>
        <begin position="516"/>
        <end position="560"/>
    </location>
</feature>
<feature type="domain" description="Flagellar basal body rod protein N-terminal" evidence="5">
    <location>
        <begin position="5"/>
        <end position="35"/>
    </location>
</feature>
<dbReference type="RefSeq" id="WP_006782665.1">
    <property type="nucleotide sequence ID" value="NZ_CP040506.1"/>
</dbReference>
<comment type="subcellular location">
    <subcellularLocation>
        <location evidence="1 4">Bacterial flagellum basal body</location>
    </subcellularLocation>
</comment>
<dbReference type="PROSITE" id="PS00588">
    <property type="entry name" value="FLAGELLA_BB_ROD"/>
    <property type="match status" value="1"/>
</dbReference>
<evidence type="ECO:0000313" key="8">
    <source>
        <dbReference type="EMBL" id="EHI57568.1"/>
    </source>
</evidence>
<dbReference type="NCBIfam" id="TIGR03506">
    <property type="entry name" value="FlgEFG_subfam"/>
    <property type="match status" value="2"/>
</dbReference>
<dbReference type="InterPro" id="IPR037925">
    <property type="entry name" value="FlgE/F/G-like"/>
</dbReference>
<dbReference type="InterPro" id="IPR010930">
    <property type="entry name" value="Flg_bb/hook_C_dom"/>
</dbReference>
<dbReference type="EMBL" id="ADLN01000120">
    <property type="protein sequence ID" value="EHI57568.1"/>
    <property type="molecule type" value="Genomic_DNA"/>
</dbReference>
<evidence type="ECO:0000259" key="7">
    <source>
        <dbReference type="Pfam" id="PF22692"/>
    </source>
</evidence>
<dbReference type="Pfam" id="PF06429">
    <property type="entry name" value="Flg_bbr_C"/>
    <property type="match status" value="1"/>
</dbReference>
<evidence type="ECO:0000259" key="5">
    <source>
        <dbReference type="Pfam" id="PF00460"/>
    </source>
</evidence>
<dbReference type="GO" id="GO:0005829">
    <property type="term" value="C:cytosol"/>
    <property type="evidence" value="ECO:0007669"/>
    <property type="project" value="TreeGrafter"/>
</dbReference>
<comment type="caution">
    <text evidence="8">The sequence shown here is derived from an EMBL/GenBank/DDBJ whole genome shotgun (WGS) entry which is preliminary data.</text>
</comment>
<evidence type="ECO:0000259" key="6">
    <source>
        <dbReference type="Pfam" id="PF06429"/>
    </source>
</evidence>
<gene>
    <name evidence="8" type="ORF">HMPREF9473_04677</name>
</gene>
<protein>
    <recommendedName>
        <fullName evidence="4">Flagellar hook protein FlgE</fullName>
    </recommendedName>
</protein>
<dbReference type="Proteomes" id="UP000005384">
    <property type="component" value="Unassembled WGS sequence"/>
</dbReference>
<dbReference type="InterPro" id="IPR019776">
    <property type="entry name" value="Flagellar_basal_body_rod_CS"/>
</dbReference>
<comment type="function">
    <text evidence="4">A flexible structure which links the flagellar filament to the drive apparatus in the basal body.</text>
</comment>
<reference evidence="8 9" key="1">
    <citation type="submission" date="2011-08" db="EMBL/GenBank/DDBJ databases">
        <title>The Genome Sequence of Clostridium hathewayi WAL-18680.</title>
        <authorList>
            <consortium name="The Broad Institute Genome Sequencing Platform"/>
            <person name="Earl A."/>
            <person name="Ward D."/>
            <person name="Feldgarden M."/>
            <person name="Gevers D."/>
            <person name="Finegold S.M."/>
            <person name="Summanen P.H."/>
            <person name="Molitoris D.R."/>
            <person name="Song M."/>
            <person name="Daigneault M."/>
            <person name="Allen-Vercoe E."/>
            <person name="Young S.K."/>
            <person name="Zeng Q."/>
            <person name="Gargeya S."/>
            <person name="Fitzgerald M."/>
            <person name="Haas B."/>
            <person name="Abouelleil A."/>
            <person name="Alvarado L."/>
            <person name="Arachchi H.M."/>
            <person name="Berlin A."/>
            <person name="Brown A."/>
            <person name="Chapman S.B."/>
            <person name="Chen Z."/>
            <person name="Dunbar C."/>
            <person name="Freedman E."/>
            <person name="Gearin G."/>
            <person name="Gellesch M."/>
            <person name="Goldberg J."/>
            <person name="Griggs A."/>
            <person name="Gujja S."/>
            <person name="Heiman D."/>
            <person name="Howarth C."/>
            <person name="Larson L."/>
            <person name="Lui A."/>
            <person name="MacDonald P.J.P."/>
            <person name="Montmayeur A."/>
            <person name="Murphy C."/>
            <person name="Neiman D."/>
            <person name="Pearson M."/>
            <person name="Priest M."/>
            <person name="Roberts A."/>
            <person name="Saif S."/>
            <person name="Shea T."/>
            <person name="Shenoy N."/>
            <person name="Sisk P."/>
            <person name="Stolte C."/>
            <person name="Sykes S."/>
            <person name="Wortman J."/>
            <person name="Nusbaum C."/>
            <person name="Birren B."/>
        </authorList>
    </citation>
    <scope>NUCLEOTIDE SEQUENCE [LARGE SCALE GENOMIC DNA]</scope>
    <source>
        <strain evidence="8 9">WAL-18680</strain>
    </source>
</reference>
<dbReference type="HOGENOM" id="CLU_013687_2_4_9"/>
<name>G5IME9_9FIRM</name>
<evidence type="ECO:0000256" key="4">
    <source>
        <dbReference type="RuleBase" id="RU362116"/>
    </source>
</evidence>